<evidence type="ECO:0000313" key="2">
    <source>
        <dbReference type="EMBL" id="RZO24330.1"/>
    </source>
</evidence>
<name>A0A520MSY7_9GAMM</name>
<dbReference type="InterPro" id="IPR011765">
    <property type="entry name" value="Pept_M16_N"/>
</dbReference>
<protein>
    <submittedName>
        <fullName evidence="2">Peptidase M16</fullName>
    </submittedName>
</protein>
<dbReference type="InterPro" id="IPR011249">
    <property type="entry name" value="Metalloenz_LuxS/M16"/>
</dbReference>
<accession>A0A520MSY7</accession>
<evidence type="ECO:0000259" key="1">
    <source>
        <dbReference type="SMART" id="SM01264"/>
    </source>
</evidence>
<dbReference type="PANTHER" id="PTHR43016">
    <property type="entry name" value="PRESEQUENCE PROTEASE"/>
    <property type="match status" value="1"/>
</dbReference>
<feature type="domain" description="Peptidase M16C associated" evidence="1">
    <location>
        <begin position="460"/>
        <end position="702"/>
    </location>
</feature>
<dbReference type="InterPro" id="IPR007863">
    <property type="entry name" value="Peptidase_M16_C"/>
</dbReference>
<dbReference type="Gene3D" id="3.30.830.10">
    <property type="entry name" value="Metalloenzyme, LuxS/M16 peptidase-like"/>
    <property type="match status" value="4"/>
</dbReference>
<dbReference type="PANTHER" id="PTHR43016:SF13">
    <property type="entry name" value="PRESEQUENCE PROTEASE, MITOCHONDRIAL"/>
    <property type="match status" value="1"/>
</dbReference>
<evidence type="ECO:0000313" key="3">
    <source>
        <dbReference type="Proteomes" id="UP000320146"/>
    </source>
</evidence>
<dbReference type="SUPFAM" id="SSF63411">
    <property type="entry name" value="LuxS/MPP-like metallohydrolase"/>
    <property type="match status" value="4"/>
</dbReference>
<dbReference type="Pfam" id="PF00675">
    <property type="entry name" value="Peptidase_M16"/>
    <property type="match status" value="1"/>
</dbReference>
<reference evidence="2 3" key="1">
    <citation type="submission" date="2019-02" db="EMBL/GenBank/DDBJ databases">
        <title>Prokaryotic population dynamics and viral predation in marine succession experiment using metagenomics: the confinement effect.</title>
        <authorList>
            <person name="Haro-Moreno J.M."/>
            <person name="Rodriguez-Valera F."/>
            <person name="Lopez-Perez M."/>
        </authorList>
    </citation>
    <scope>NUCLEOTIDE SEQUENCE [LARGE SCALE GENOMIC DNA]</scope>
    <source>
        <strain evidence="2">MED-G166</strain>
    </source>
</reference>
<dbReference type="GO" id="GO:0046872">
    <property type="term" value="F:metal ion binding"/>
    <property type="evidence" value="ECO:0007669"/>
    <property type="project" value="InterPro"/>
</dbReference>
<dbReference type="InterPro" id="IPR013578">
    <property type="entry name" value="Peptidase_M16C_assoc"/>
</dbReference>
<dbReference type="Pfam" id="PF05193">
    <property type="entry name" value="Peptidase_M16_C"/>
    <property type="match status" value="1"/>
</dbReference>
<dbReference type="FunFam" id="3.30.830.10:FF:000011">
    <property type="entry name" value="Presequence protease, mitochondrial"/>
    <property type="match status" value="1"/>
</dbReference>
<proteinExistence type="predicted"/>
<dbReference type="Pfam" id="PF08367">
    <property type="entry name" value="M16C_assoc"/>
    <property type="match status" value="1"/>
</dbReference>
<dbReference type="GO" id="GO:0006508">
    <property type="term" value="P:proteolysis"/>
    <property type="evidence" value="ECO:0007669"/>
    <property type="project" value="InterPro"/>
</dbReference>
<sequence length="960" mass="109293">MNSYKLLDKKNNPSLGFDAERYLLDEYNSEHIHLKNNSKELVFMVMFRTIPEDSSGVAHILEHTTLCGSEKFKVRDPFFMMLRRSMSTFMNAFTASDWTAYPFATQSKKDFYNLLDVYLDAAYFPLLEQQDFQQEGHRLEFSKFDKSGSDLEYKGVVFNEMKGSMSNITNTTWQALTRNLFPDLTYRHNSGGEPEDITSLTHDYLKGFHQKFYHPSNATYFTWGDIDAKEIQTYIDKKLSKKFKKIAEKSIEVVEEQKSFSKAVSAKEYFNPVSKEQSGHHNYTAWVLGESFDINQLLEAHLVSLLLMDNSSSPLYGALETNEIGKSPAQILGLEDSMRHLVFICGIEGTEENSQDKFKKLLDKTFKDIIKNGFSAEQVSSALYQLELSRREISSNSMPYGLQILLSMAPGALYKANPLELSNVDEALKNLRENVKKDGYLTDLVDKYFVSNNHRVDLEMVPDSDLINKKESELRKILDSIKSSMSNKEKLDLVNESKELANRQNAIPNKDVLPKLELNDVPKNISFPKTTKLTTFGYSPTFYEQPTNGLTYNSVSKDLTLESQEELNSLMILSALLGKVGAGDRDHVQLQKEISRISGGVSVSNHFFYDKNEELKGKTTLSSKFLPENTTETTKLIFEILNKTDFTHHERIKELMFQNFMGFQQSIVENGHRFAMLGASASHNKLSHIQESLGGLSAISKFAPFVTQQDDAMKQEIEKVANTYKKLDSTKSELLFVSNNKLNKNQINEIRAIDFKKDGQSKIEVPFTKIFNKVVFPINTQVNFSAMSMDAPLYDIKESPKFLILSSLLRNEFLHKRVREQGGAYGGGASYDPFSGTFKFFSYRDPRFIETIEDFQSALSWASLGSFDDDMILESKLSVLSDIDKPSSPAGEAFKDYRLSGEGKTQKMREDYRKNIFSVSKDDLVEAANGLKNKPYSVFSIINPNLEKIAAEHDFLIKRI</sequence>
<dbReference type="SMART" id="SM01264">
    <property type="entry name" value="M16C_associated"/>
    <property type="match status" value="1"/>
</dbReference>
<dbReference type="InterPro" id="IPR055130">
    <property type="entry name" value="PreP_C"/>
</dbReference>
<organism evidence="2 3">
    <name type="scientific">SAR86 cluster bacterium</name>
    <dbReference type="NCBI Taxonomy" id="2030880"/>
    <lineage>
        <taxon>Bacteria</taxon>
        <taxon>Pseudomonadati</taxon>
        <taxon>Pseudomonadota</taxon>
        <taxon>Gammaproteobacteria</taxon>
        <taxon>SAR86 cluster</taxon>
    </lineage>
</organism>
<dbReference type="Pfam" id="PF22516">
    <property type="entry name" value="PreP_C"/>
    <property type="match status" value="1"/>
</dbReference>
<gene>
    <name evidence="2" type="ORF">EVA99_01750</name>
</gene>
<dbReference type="Proteomes" id="UP000320146">
    <property type="component" value="Unassembled WGS sequence"/>
</dbReference>
<dbReference type="EMBL" id="SHBL01000009">
    <property type="protein sequence ID" value="RZO24330.1"/>
    <property type="molecule type" value="Genomic_DNA"/>
</dbReference>
<dbReference type="AlphaFoldDB" id="A0A520MSY7"/>
<comment type="caution">
    <text evidence="2">The sequence shown here is derived from an EMBL/GenBank/DDBJ whole genome shotgun (WGS) entry which is preliminary data.</text>
</comment>